<evidence type="ECO:0000256" key="5">
    <source>
        <dbReference type="RuleBase" id="RU361155"/>
    </source>
</evidence>
<reference evidence="7 8" key="1">
    <citation type="journal article" date="2007" name="Nature">
        <title>Genome of the marsupial Monodelphis domestica reveals innovation in non-coding sequences.</title>
        <authorList>
            <person name="Mikkelsen T.S."/>
            <person name="Wakefield M.J."/>
            <person name="Aken B."/>
            <person name="Amemiya C.T."/>
            <person name="Chang J.L."/>
            <person name="Duke S."/>
            <person name="Garber M."/>
            <person name="Gentles A.J."/>
            <person name="Goodstadt L."/>
            <person name="Heger A."/>
            <person name="Jurka J."/>
            <person name="Kamal M."/>
            <person name="Mauceli E."/>
            <person name="Searle S.M."/>
            <person name="Sharpe T."/>
            <person name="Baker M.L."/>
            <person name="Batzer M.A."/>
            <person name="Benos P.V."/>
            <person name="Belov K."/>
            <person name="Clamp M."/>
            <person name="Cook A."/>
            <person name="Cuff J."/>
            <person name="Das R."/>
            <person name="Davidow L."/>
            <person name="Deakin J.E."/>
            <person name="Fazzari M.J."/>
            <person name="Glass J.L."/>
            <person name="Grabherr M."/>
            <person name="Greally J.M."/>
            <person name="Gu W."/>
            <person name="Hore T.A."/>
            <person name="Huttley G.A."/>
            <person name="Kleber M."/>
            <person name="Jirtle R.L."/>
            <person name="Koina E."/>
            <person name="Lee J.T."/>
            <person name="Mahony S."/>
            <person name="Marra M.A."/>
            <person name="Miller R.D."/>
            <person name="Nicholls R.D."/>
            <person name="Oda M."/>
            <person name="Papenfuss A.T."/>
            <person name="Parra Z.E."/>
            <person name="Pollock D.D."/>
            <person name="Ray D.A."/>
            <person name="Schein J.E."/>
            <person name="Speed T.P."/>
            <person name="Thompson K."/>
            <person name="VandeBerg J.L."/>
            <person name="Wade C.M."/>
            <person name="Walker J.A."/>
            <person name="Waters P.D."/>
            <person name="Webber C."/>
            <person name="Weidman J.R."/>
            <person name="Xie X."/>
            <person name="Zody M.C."/>
            <person name="Baldwin J."/>
            <person name="Abdouelleil A."/>
            <person name="Abdulkadir J."/>
            <person name="Abebe A."/>
            <person name="Abera B."/>
            <person name="Abreu J."/>
            <person name="Acer S.C."/>
            <person name="Aftuck L."/>
            <person name="Alexander A."/>
            <person name="An P."/>
            <person name="Anderson E."/>
            <person name="Anderson S."/>
            <person name="Arachi H."/>
            <person name="Azer M."/>
            <person name="Bachantsang P."/>
            <person name="Barry A."/>
            <person name="Bayul T."/>
            <person name="Berlin A."/>
            <person name="Bessette D."/>
            <person name="Bloom T."/>
            <person name="Bloom T."/>
            <person name="Boguslavskiy L."/>
            <person name="Bonnet C."/>
            <person name="Boukhgalter B."/>
            <person name="Bourzgui I."/>
            <person name="Brown A."/>
            <person name="Cahill P."/>
            <person name="Channer S."/>
            <person name="Cheshatsang Y."/>
            <person name="Chuda L."/>
            <person name="Citroen M."/>
            <person name="Collymore A."/>
            <person name="Cooke P."/>
            <person name="Costello M."/>
            <person name="D'Aco K."/>
            <person name="Daza R."/>
            <person name="De Haan G."/>
            <person name="DeGray S."/>
            <person name="DeMaso C."/>
            <person name="Dhargay N."/>
            <person name="Dooley K."/>
            <person name="Dooley E."/>
            <person name="Doricent M."/>
            <person name="Dorje P."/>
            <person name="Dorjee K."/>
            <person name="Dupes A."/>
            <person name="Elong R."/>
            <person name="Falk J."/>
            <person name="Farina A."/>
            <person name="Faro S."/>
            <person name="Ferguson D."/>
            <person name="Fisher S."/>
            <person name="Foley C.D."/>
            <person name="Franke A."/>
            <person name="Friedrich D."/>
            <person name="Gadbois L."/>
            <person name="Gearin G."/>
            <person name="Gearin C.R."/>
            <person name="Giannoukos G."/>
            <person name="Goode T."/>
            <person name="Graham J."/>
            <person name="Grandbois E."/>
            <person name="Grewal S."/>
            <person name="Gyaltsen K."/>
            <person name="Hafez N."/>
            <person name="Hagos B."/>
            <person name="Hall J."/>
            <person name="Henson C."/>
            <person name="Hollinger A."/>
            <person name="Honan T."/>
            <person name="Huard M.D."/>
            <person name="Hughes L."/>
            <person name="Hurhula B."/>
            <person name="Husby M.E."/>
            <person name="Kamat A."/>
            <person name="Kanga B."/>
            <person name="Kashin S."/>
            <person name="Khazanovich D."/>
            <person name="Kisner P."/>
            <person name="Lance K."/>
            <person name="Lara M."/>
            <person name="Lee W."/>
            <person name="Lennon N."/>
            <person name="Letendre F."/>
            <person name="LeVine R."/>
            <person name="Lipovsky A."/>
            <person name="Liu X."/>
            <person name="Liu J."/>
            <person name="Liu S."/>
            <person name="Lokyitsang T."/>
            <person name="Lokyitsang Y."/>
            <person name="Lubonja R."/>
            <person name="Lui A."/>
            <person name="MacDonald P."/>
            <person name="Magnisalis V."/>
            <person name="Maru K."/>
            <person name="Matthews C."/>
            <person name="McCusker W."/>
            <person name="McDonough S."/>
            <person name="Mehta T."/>
            <person name="Meldrim J."/>
            <person name="Meneus L."/>
            <person name="Mihai O."/>
            <person name="Mihalev A."/>
            <person name="Mihova T."/>
            <person name="Mittelman R."/>
            <person name="Mlenga V."/>
            <person name="Montmayeur A."/>
            <person name="Mulrain L."/>
            <person name="Navidi A."/>
            <person name="Naylor J."/>
            <person name="Negash T."/>
            <person name="Nguyen T."/>
            <person name="Nguyen N."/>
            <person name="Nicol R."/>
            <person name="Norbu C."/>
            <person name="Norbu N."/>
            <person name="Novod N."/>
            <person name="O'Neill B."/>
            <person name="Osman S."/>
            <person name="Markiewicz E."/>
            <person name="Oyono O.L."/>
            <person name="Patti C."/>
            <person name="Phunkhang P."/>
            <person name="Pierre F."/>
            <person name="Priest M."/>
            <person name="Raghuraman S."/>
            <person name="Rege F."/>
            <person name="Reyes R."/>
            <person name="Rise C."/>
            <person name="Rogov P."/>
            <person name="Ross K."/>
            <person name="Ryan E."/>
            <person name="Settipalli S."/>
            <person name="Shea T."/>
            <person name="Sherpa N."/>
            <person name="Shi L."/>
            <person name="Shih D."/>
            <person name="Sparrow T."/>
            <person name="Spaulding J."/>
            <person name="Stalker J."/>
            <person name="Stange-Thomann N."/>
            <person name="Stavropoulos S."/>
            <person name="Stone C."/>
            <person name="Strader C."/>
            <person name="Tesfaye S."/>
            <person name="Thomson T."/>
            <person name="Thoulutsang Y."/>
            <person name="Thoulutsang D."/>
            <person name="Topham K."/>
            <person name="Topping I."/>
            <person name="Tsamla T."/>
            <person name="Vassiliev H."/>
            <person name="Vo A."/>
            <person name="Wangchuk T."/>
            <person name="Wangdi T."/>
            <person name="Weiand M."/>
            <person name="Wilkinson J."/>
            <person name="Wilson A."/>
            <person name="Yadav S."/>
            <person name="Young G."/>
            <person name="Yu Q."/>
            <person name="Zembek L."/>
            <person name="Zhong D."/>
            <person name="Zimmer A."/>
            <person name="Zwirko Z."/>
            <person name="Jaffe D.B."/>
            <person name="Alvarez P."/>
            <person name="Brockman W."/>
            <person name="Butler J."/>
            <person name="Chin C."/>
            <person name="Gnerre S."/>
            <person name="MacCallum I."/>
            <person name="Graves J.A."/>
            <person name="Ponting C.P."/>
            <person name="Breen M."/>
            <person name="Samollow P.B."/>
            <person name="Lander E.S."/>
            <person name="Lindblad-Toh K."/>
        </authorList>
    </citation>
    <scope>NUCLEOTIDE SEQUENCE [LARGE SCALE GENOMIC DNA]</scope>
</reference>
<organism evidence="7 8">
    <name type="scientific">Monodelphis domestica</name>
    <name type="common">Gray short-tailed opossum</name>
    <dbReference type="NCBI Taxonomy" id="13616"/>
    <lineage>
        <taxon>Eukaryota</taxon>
        <taxon>Metazoa</taxon>
        <taxon>Chordata</taxon>
        <taxon>Craniata</taxon>
        <taxon>Vertebrata</taxon>
        <taxon>Euteleostomi</taxon>
        <taxon>Mammalia</taxon>
        <taxon>Metatheria</taxon>
        <taxon>Didelphimorphia</taxon>
        <taxon>Didelphidae</taxon>
        <taxon>Monodelphis</taxon>
    </lineage>
</organism>
<dbReference type="HOGENOM" id="CLU_027239_1_2_1"/>
<dbReference type="AlphaFoldDB" id="F7EIS0"/>
<evidence type="ECO:0000256" key="4">
    <source>
        <dbReference type="ARBA" id="ARBA00022679"/>
    </source>
</evidence>
<dbReference type="InterPro" id="IPR027417">
    <property type="entry name" value="P-loop_NTPase"/>
</dbReference>
<feature type="domain" description="Sulfotransferase" evidence="6">
    <location>
        <begin position="53"/>
        <end position="303"/>
    </location>
</feature>
<dbReference type="InterPro" id="IPR000863">
    <property type="entry name" value="Sulfotransferase_dom"/>
</dbReference>
<dbReference type="GO" id="GO:0005737">
    <property type="term" value="C:cytoplasm"/>
    <property type="evidence" value="ECO:0000318"/>
    <property type="project" value="GO_Central"/>
</dbReference>
<keyword evidence="8" id="KW-1185">Reference proteome</keyword>
<sequence>MESFRNADGICTPPRMLTPADFIRKEPKTIHGYPMVCAFAHNWERIERFQWRPDDIVIATYPKSGTTWISEIVDMIQNEGDTETCGRDAIYNKVPMLELSVPGVRTSGTEALEKMPSPRLIKTHLPVDLIPKDFWENNCKMIYVARNAKDVAVSYYYFHLMNKLLPHPNSWAEYLEKYMTGKVSYGSWFAHVKKWWAKKEGYPMLYLFYEDMKKSPKKEIVKVMQFLGMSLGDEVLEKIIRHTSFEMMKSNPLLNFTKIPSAMMDHGASCLMRKGTVGDWKNHFTVAQNEIFDVIYEKEMAGTSLKFCTEI</sequence>
<dbReference type="Gene3D" id="3.40.50.300">
    <property type="entry name" value="P-loop containing nucleotide triphosphate hydrolases"/>
    <property type="match status" value="1"/>
</dbReference>
<dbReference type="SUPFAM" id="SSF52540">
    <property type="entry name" value="P-loop containing nucleoside triphosphate hydrolases"/>
    <property type="match status" value="1"/>
</dbReference>
<dbReference type="GeneID" id="100010054"/>
<reference evidence="7" key="2">
    <citation type="submission" date="2025-08" db="UniProtKB">
        <authorList>
            <consortium name="Ensembl"/>
        </authorList>
    </citation>
    <scope>IDENTIFICATION</scope>
</reference>
<evidence type="ECO:0000256" key="2">
    <source>
        <dbReference type="ARBA" id="ARBA00005771"/>
    </source>
</evidence>
<dbReference type="KEGG" id="mdo:100010054"/>
<evidence type="ECO:0000313" key="7">
    <source>
        <dbReference type="Ensembl" id="ENSMODP00000015428.3"/>
    </source>
</evidence>
<dbReference type="OMA" id="ISSKMMD"/>
<accession>F7EIS0</accession>
<dbReference type="FunFam" id="3.40.50.300:FF:000433">
    <property type="entry name" value="Estrogen sulfotransferase"/>
    <property type="match status" value="1"/>
</dbReference>
<dbReference type="EC" id="2.8.2.-" evidence="5"/>
<dbReference type="GO" id="GO:0051923">
    <property type="term" value="P:sulfation"/>
    <property type="evidence" value="ECO:0000318"/>
    <property type="project" value="GO_Central"/>
</dbReference>
<name>F7EIS0_MONDO</name>
<dbReference type="GeneTree" id="ENSGT00940000161848"/>
<evidence type="ECO:0000256" key="3">
    <source>
        <dbReference type="ARBA" id="ARBA00022490"/>
    </source>
</evidence>
<evidence type="ECO:0000313" key="8">
    <source>
        <dbReference type="Proteomes" id="UP000002280"/>
    </source>
</evidence>
<comment type="similarity">
    <text evidence="2 5">Belongs to the sulfotransferase 1 family.</text>
</comment>
<proteinExistence type="inferred from homology"/>
<dbReference type="InParanoid" id="F7EIS0"/>
<dbReference type="Proteomes" id="UP000002280">
    <property type="component" value="Chromosome 5"/>
</dbReference>
<evidence type="ECO:0000259" key="6">
    <source>
        <dbReference type="Pfam" id="PF00685"/>
    </source>
</evidence>
<dbReference type="GO" id="GO:0004062">
    <property type="term" value="F:aryl sulfotransferase activity"/>
    <property type="evidence" value="ECO:0000318"/>
    <property type="project" value="GO_Central"/>
</dbReference>
<dbReference type="Pfam" id="PF00685">
    <property type="entry name" value="Sulfotransfer_1"/>
    <property type="match status" value="1"/>
</dbReference>
<dbReference type="Ensembl" id="ENSMODT00000015714.4">
    <property type="protein sequence ID" value="ENSMODP00000015428.3"/>
    <property type="gene ID" value="ENSMODG00000012316.4"/>
</dbReference>
<comment type="subcellular location">
    <subcellularLocation>
        <location evidence="1">Cytoplasm</location>
    </subcellularLocation>
</comment>
<dbReference type="eggNOG" id="KOG1584">
    <property type="taxonomic scope" value="Eukaryota"/>
</dbReference>
<evidence type="ECO:0000256" key="1">
    <source>
        <dbReference type="ARBA" id="ARBA00004496"/>
    </source>
</evidence>
<dbReference type="STRING" id="13616.ENSMODP00000015428"/>
<dbReference type="Bgee" id="ENSMODG00000012316">
    <property type="expression patterns" value="Expressed in liver and 14 other cell types or tissues"/>
</dbReference>
<dbReference type="PANTHER" id="PTHR11783">
    <property type="entry name" value="SULFOTRANSFERASE SULT"/>
    <property type="match status" value="1"/>
</dbReference>
<reference evidence="7" key="3">
    <citation type="submission" date="2025-09" db="UniProtKB">
        <authorList>
            <consortium name="Ensembl"/>
        </authorList>
    </citation>
    <scope>IDENTIFICATION</scope>
</reference>
<dbReference type="FunCoup" id="F7EIS0">
    <property type="interactions" value="205"/>
</dbReference>
<keyword evidence="4 5" id="KW-0808">Transferase</keyword>
<dbReference type="OrthoDB" id="205623at2759"/>
<protein>
    <recommendedName>
        <fullName evidence="5">Sulfotransferase</fullName>
        <ecNumber evidence="5">2.8.2.-</ecNumber>
    </recommendedName>
</protein>
<keyword evidence="3" id="KW-0963">Cytoplasm</keyword>